<evidence type="ECO:0000313" key="2">
    <source>
        <dbReference type="Proteomes" id="UP000830768"/>
    </source>
</evidence>
<dbReference type="EMBL" id="CP090033">
    <property type="protein sequence ID" value="UPK95002.1"/>
    <property type="molecule type" value="Genomic_DNA"/>
</dbReference>
<name>A0ACD3Z1L5_FUSSC</name>
<protein>
    <submittedName>
        <fullName evidence="1">Uncharacterized protein</fullName>
    </submittedName>
</protein>
<sequence>MVARDLTFDEKHTLDLDSFRKVKVKWERKRQRRVSFIALVPHDVLASFLQCDGETSPDTLEPLMAFFARSSMRPGASKCVFDTLLHLSRQLEFTEAISGKTLALCLKAFVQFGETSLAISSCECPTNQFKFITRLVPPPSRDFVGEVESPKLMLGRAREMICSCLDSMGSGNLGQEAGSLVADLSLYFSDPAAFQMETALPKFRGMSNPLPFHLSFLDQLRNLMVKEELPERAYSHLFKETSPVNQDQLEYQVKDVRITDFLVCLIKSSTKSDDLVSLFAYKIVVDAPRFRATELATLWMPLLCEVPGKLIENKIPLNTPCYQQLCSALVISVLDNLVGPEPVDTESQARGSVSCGCVYCTQLNEFLADSSQSVGTLPIARTEREHLKDEIKSADIDCKCEAVPGDSPCTLMTKAPSPQHVKNREAWVSRRETTYNLLRKMGKSHLEQLLGPDYSLFLGLERTVHPPATPQPGTGMKRKVSDTDIVDLRGEKKNFKITSFFTKK</sequence>
<gene>
    <name evidence="1" type="ORF">LCI18_005937</name>
</gene>
<proteinExistence type="predicted"/>
<accession>A0ACD3Z1L5</accession>
<reference evidence="1" key="1">
    <citation type="submission" date="2021-11" db="EMBL/GenBank/DDBJ databases">
        <title>Fusarium solani-melongenae Genome sequencing and assembly.</title>
        <authorList>
            <person name="Xie S."/>
            <person name="Huang L."/>
            <person name="Zhang X."/>
        </authorList>
    </citation>
    <scope>NUCLEOTIDE SEQUENCE</scope>
    <source>
        <strain evidence="1">CRI 24-3</strain>
    </source>
</reference>
<organism evidence="1 2">
    <name type="scientific">Fusarium solani subsp. cucurbitae</name>
    <name type="common">Neocosmosporum cucurbitae</name>
    <dbReference type="NCBI Taxonomy" id="2747967"/>
    <lineage>
        <taxon>Eukaryota</taxon>
        <taxon>Fungi</taxon>
        <taxon>Dikarya</taxon>
        <taxon>Ascomycota</taxon>
        <taxon>Pezizomycotina</taxon>
        <taxon>Sordariomycetes</taxon>
        <taxon>Hypocreomycetidae</taxon>
        <taxon>Hypocreales</taxon>
        <taxon>Nectriaceae</taxon>
        <taxon>Fusarium</taxon>
        <taxon>Fusarium solani species complex</taxon>
    </lineage>
</organism>
<keyword evidence="2" id="KW-1185">Reference proteome</keyword>
<dbReference type="Proteomes" id="UP000830768">
    <property type="component" value="Chromosome 4"/>
</dbReference>
<evidence type="ECO:0000313" key="1">
    <source>
        <dbReference type="EMBL" id="UPK95002.1"/>
    </source>
</evidence>